<gene>
    <name evidence="1" type="ORF">EKG37_21090</name>
</gene>
<accession>A0A3S0JPY5</accession>
<dbReference type="Proteomes" id="UP000271374">
    <property type="component" value="Unassembled WGS sequence"/>
</dbReference>
<comment type="caution">
    <text evidence="1">The sequence shown here is derived from an EMBL/GenBank/DDBJ whole genome shotgun (WGS) entry which is preliminary data.</text>
</comment>
<sequence>MLHWLIEIEPPKMNFSVANQNIRVERIKPPESNEISTICQFFLSSILLGNDDTFVTVIPVPNNEILQQIIQEIAPHYEKVLLQYEDDKVSYINLSKVKKASKEKFLGQSSDNVAVTIFRELYKERISSNSTLKKNLKYFLVNKEKIQPLLSKEVEELATFLFSTYLEKSNFLPLVPYGWYANNELQYSPFIRSFISYFGRVILVVDENDNKVYGIDLWKE</sequence>
<evidence type="ECO:0000313" key="2">
    <source>
        <dbReference type="Proteomes" id="UP000271374"/>
    </source>
</evidence>
<organism evidence="1 2">
    <name type="scientific">Bacillus yapensis</name>
    <dbReference type="NCBI Taxonomy" id="2492960"/>
    <lineage>
        <taxon>Bacteria</taxon>
        <taxon>Bacillati</taxon>
        <taxon>Bacillota</taxon>
        <taxon>Bacilli</taxon>
        <taxon>Bacillales</taxon>
        <taxon>Bacillaceae</taxon>
        <taxon>Bacillus</taxon>
    </lineage>
</organism>
<name>A0A3S0JPY5_9BACI</name>
<dbReference type="EMBL" id="RXNT01000023">
    <property type="protein sequence ID" value="RTR26569.1"/>
    <property type="molecule type" value="Genomic_DNA"/>
</dbReference>
<dbReference type="AlphaFoldDB" id="A0A3S0JPY5"/>
<keyword evidence="2" id="KW-1185">Reference proteome</keyword>
<proteinExistence type="predicted"/>
<evidence type="ECO:0000313" key="1">
    <source>
        <dbReference type="EMBL" id="RTR26569.1"/>
    </source>
</evidence>
<dbReference type="RefSeq" id="WP_126410737.1">
    <property type="nucleotide sequence ID" value="NZ_RXNT01000023.1"/>
</dbReference>
<reference evidence="1 2" key="1">
    <citation type="submission" date="2018-12" db="EMBL/GenBank/DDBJ databases">
        <title>Bacillus yapensis draft genome sequence.</title>
        <authorList>
            <person name="Yu L."/>
            <person name="Xu X."/>
            <person name="Tang X."/>
        </authorList>
    </citation>
    <scope>NUCLEOTIDE SEQUENCE [LARGE SCALE GENOMIC DNA]</scope>
    <source>
        <strain evidence="1 2">XXST-01</strain>
    </source>
</reference>
<protein>
    <submittedName>
        <fullName evidence="1">Uncharacterized protein</fullName>
    </submittedName>
</protein>
<dbReference type="OrthoDB" id="2625187at2"/>